<dbReference type="InterPro" id="IPR018062">
    <property type="entry name" value="HTH_AraC-typ_CS"/>
</dbReference>
<dbReference type="GO" id="GO:0032259">
    <property type="term" value="P:methylation"/>
    <property type="evidence" value="ECO:0007669"/>
    <property type="project" value="UniProtKB-KW"/>
</dbReference>
<dbReference type="SUPFAM" id="SSF46689">
    <property type="entry name" value="Homeodomain-like"/>
    <property type="match status" value="1"/>
</dbReference>
<dbReference type="PANTHER" id="PTHR43280">
    <property type="entry name" value="ARAC-FAMILY TRANSCRIPTIONAL REGULATOR"/>
    <property type="match status" value="1"/>
</dbReference>
<dbReference type="PROSITE" id="PS00041">
    <property type="entry name" value="HTH_ARAC_FAMILY_1"/>
    <property type="match status" value="1"/>
</dbReference>
<dbReference type="EMBL" id="LRGC01000014">
    <property type="protein sequence ID" value="KWR53245.1"/>
    <property type="molecule type" value="Genomic_DNA"/>
</dbReference>
<dbReference type="PATRIC" id="fig|46506.5.peg.2731"/>
<dbReference type="InterPro" id="IPR009057">
    <property type="entry name" value="Homeodomain-like_sf"/>
</dbReference>
<dbReference type="EC" id="2.1.1.-" evidence="5"/>
<dbReference type="GO" id="GO:0003700">
    <property type="term" value="F:DNA-binding transcription factor activity"/>
    <property type="evidence" value="ECO:0007669"/>
    <property type="project" value="InterPro"/>
</dbReference>
<evidence type="ECO:0000313" key="6">
    <source>
        <dbReference type="Proteomes" id="UP000056419"/>
    </source>
</evidence>
<dbReference type="STRING" id="46506.AA415_02542"/>
<dbReference type="GO" id="GO:0043565">
    <property type="term" value="F:sequence-specific DNA binding"/>
    <property type="evidence" value="ECO:0007669"/>
    <property type="project" value="InterPro"/>
</dbReference>
<dbReference type="Pfam" id="PF12833">
    <property type="entry name" value="HTH_18"/>
    <property type="match status" value="1"/>
</dbReference>
<protein>
    <submittedName>
        <fullName evidence="5">Putative bifunctional transcriptional activator/DNA repair enzyme, AdaA-like</fullName>
        <ecNumber evidence="5">2.1.1.-</ecNumber>
    </submittedName>
</protein>
<keyword evidence="5" id="KW-0808">Transferase</keyword>
<dbReference type="PANTHER" id="PTHR43280:SF32">
    <property type="entry name" value="TRANSCRIPTIONAL REGULATORY PROTEIN"/>
    <property type="match status" value="1"/>
</dbReference>
<sequence length="298" mass="34596">MKKEILNIETVHQCNCCMGCKTLHPLVSVVDLSEANLEQRTIRCDFYTIILIEGEAGKLMYGRKYYDYSNATLIFRMPGESIKLGIDNMLAPKGRMLAFHPDLMAHTALGNHIGDYSFFFYKPNESLHLSSREKMKITECIRNIEEELRHAIDRHSKTLISRHIELLLDYCARFNERQFITRCEANKIILHKIHSLLNGYILSGRLEGGAMPTEEYCADALHLSPCYFRDLLKFETGKSMHEYFQLMRLDMAKKMLRNKDYTVGMTARKLGYANSQHFTCLFKKITGMTPTEYKYAQN</sequence>
<keyword evidence="2" id="KW-0238">DNA-binding</keyword>
<dbReference type="InterPro" id="IPR018060">
    <property type="entry name" value="HTH_AraC"/>
</dbReference>
<gene>
    <name evidence="5" type="primary">adaA_2</name>
    <name evidence="5" type="ORF">AA415_02542</name>
</gene>
<dbReference type="RefSeq" id="WP_060386225.1">
    <property type="nucleotide sequence ID" value="NZ_AP031449.1"/>
</dbReference>
<dbReference type="Proteomes" id="UP000056419">
    <property type="component" value="Unassembled WGS sequence"/>
</dbReference>
<dbReference type="PROSITE" id="PS01124">
    <property type="entry name" value="HTH_ARAC_FAMILY_2"/>
    <property type="match status" value="1"/>
</dbReference>
<keyword evidence="5" id="KW-0489">Methyltransferase</keyword>
<evidence type="ECO:0000256" key="1">
    <source>
        <dbReference type="ARBA" id="ARBA00023015"/>
    </source>
</evidence>
<reference evidence="5 6" key="1">
    <citation type="journal article" date="2016" name="BMC Genomics">
        <title>Type VI secretion systems of human gut Bacteroidales segregate into three genetic architectures, two of which are contained on mobile genetic elements.</title>
        <authorList>
            <person name="Coyne M.J."/>
            <person name="Roelofs K.G."/>
            <person name="Comstock L.E."/>
        </authorList>
    </citation>
    <scope>NUCLEOTIDE SEQUENCE [LARGE SCALE GENOMIC DNA]</scope>
    <source>
        <strain evidence="5 6">CL09T03C01</strain>
    </source>
</reference>
<evidence type="ECO:0000256" key="2">
    <source>
        <dbReference type="ARBA" id="ARBA00023125"/>
    </source>
</evidence>
<proteinExistence type="predicted"/>
<keyword evidence="3" id="KW-0804">Transcription</keyword>
<accession>A0A108T4Q4</accession>
<keyword evidence="1" id="KW-0805">Transcription regulation</keyword>
<dbReference type="GO" id="GO:0008168">
    <property type="term" value="F:methyltransferase activity"/>
    <property type="evidence" value="ECO:0007669"/>
    <property type="project" value="UniProtKB-KW"/>
</dbReference>
<keyword evidence="6" id="KW-1185">Reference proteome</keyword>
<dbReference type="Gene3D" id="1.10.10.60">
    <property type="entry name" value="Homeodomain-like"/>
    <property type="match status" value="1"/>
</dbReference>
<evidence type="ECO:0000259" key="4">
    <source>
        <dbReference type="PROSITE" id="PS01124"/>
    </source>
</evidence>
<dbReference type="AlphaFoldDB" id="A0A108T4Q4"/>
<comment type="caution">
    <text evidence="5">The sequence shown here is derived from an EMBL/GenBank/DDBJ whole genome shotgun (WGS) entry which is preliminary data.</text>
</comment>
<feature type="domain" description="HTH araC/xylS-type" evidence="4">
    <location>
        <begin position="218"/>
        <end position="296"/>
    </location>
</feature>
<evidence type="ECO:0000256" key="3">
    <source>
        <dbReference type="ARBA" id="ARBA00023163"/>
    </source>
</evidence>
<organism evidence="5 6">
    <name type="scientific">Bacteroides stercoris</name>
    <dbReference type="NCBI Taxonomy" id="46506"/>
    <lineage>
        <taxon>Bacteria</taxon>
        <taxon>Pseudomonadati</taxon>
        <taxon>Bacteroidota</taxon>
        <taxon>Bacteroidia</taxon>
        <taxon>Bacteroidales</taxon>
        <taxon>Bacteroidaceae</taxon>
        <taxon>Bacteroides</taxon>
    </lineage>
</organism>
<dbReference type="SMART" id="SM00342">
    <property type="entry name" value="HTH_ARAC"/>
    <property type="match status" value="1"/>
</dbReference>
<evidence type="ECO:0000313" key="5">
    <source>
        <dbReference type="EMBL" id="KWR53245.1"/>
    </source>
</evidence>
<name>A0A108T4Q4_BACSE</name>